<accession>A0A652KLJ3</accession>
<protein>
    <submittedName>
        <fullName evidence="1">Uncharacterized protein</fullName>
    </submittedName>
</protein>
<proteinExistence type="predicted"/>
<gene>
    <name evidence="1" type="ORF">EAO74_28590</name>
</gene>
<dbReference type="EMBL" id="RDBM01000037">
    <property type="protein sequence ID" value="TXS24404.1"/>
    <property type="molecule type" value="Genomic_DNA"/>
</dbReference>
<evidence type="ECO:0000313" key="1">
    <source>
        <dbReference type="EMBL" id="TXS24404.1"/>
    </source>
</evidence>
<comment type="caution">
    <text evidence="1">The sequence shown here is derived from an EMBL/GenBank/DDBJ whole genome shotgun (WGS) entry which is preliminary data.</text>
</comment>
<dbReference type="AlphaFoldDB" id="A0A652KLJ3"/>
<sequence>MDRPASSTRYRVPPGVRPRTRALHRIRNLRWAVDFATSKHGDSTLRCHYAQAWSFFAGLAGRLPLVGTNPPAGPRSSR</sequence>
<name>A0A652KLJ3_9ACTN</name>
<organism evidence="1">
    <name type="scientific">Streptomyces sp. gb1(2016)</name>
    <dbReference type="NCBI Taxonomy" id="1828321"/>
    <lineage>
        <taxon>Bacteria</taxon>
        <taxon>Bacillati</taxon>
        <taxon>Actinomycetota</taxon>
        <taxon>Actinomycetes</taxon>
        <taxon>Kitasatosporales</taxon>
        <taxon>Streptomycetaceae</taxon>
        <taxon>Streptomyces</taxon>
    </lineage>
</organism>
<reference evidence="1" key="1">
    <citation type="submission" date="2018-10" db="EMBL/GenBank/DDBJ databases">
        <authorList>
            <person name="Hariharan J."/>
            <person name="Choudoir M.J."/>
            <person name="Diebold P."/>
            <person name="Panke-Buisse K."/>
            <person name="Campbell A.N."/>
            <person name="Buckley D.H."/>
        </authorList>
    </citation>
    <scope>NUCLEOTIDE SEQUENCE</scope>
    <source>
        <strain evidence="1">Gb1</strain>
    </source>
</reference>